<dbReference type="RefSeq" id="WP_120755281.1">
    <property type="nucleotide sequence ID" value="NZ_JBFADQ010000007.1"/>
</dbReference>
<name>A0A3B0BNT9_9ACTN</name>
<sequence length="111" mass="12761">MRYTIVLSYAFSPAWLSLSRDERNDMRERCIQPVLAKYADRVSARFFDAEAFHAQHTDFALLETADLRAYYHLVEELRDTPLIGDGYLAFTDIRIGVEDGYRAFEESASAA</sequence>
<dbReference type="InterPro" id="IPR031409">
    <property type="entry name" value="Darcynin"/>
</dbReference>
<accession>A0A3B0BNT9</accession>
<evidence type="ECO:0000313" key="2">
    <source>
        <dbReference type="EMBL" id="RKN74592.1"/>
    </source>
</evidence>
<evidence type="ECO:0000313" key="3">
    <source>
        <dbReference type="Proteomes" id="UP000270343"/>
    </source>
</evidence>
<evidence type="ECO:0008006" key="4">
    <source>
        <dbReference type="Google" id="ProtNLM"/>
    </source>
</evidence>
<keyword evidence="3" id="KW-1185">Reference proteome</keyword>
<dbReference type="AlphaFoldDB" id="A0A3B0BNT9"/>
<dbReference type="Pfam" id="PF17074">
    <property type="entry name" value="Darcynin"/>
    <property type="match status" value="1"/>
</dbReference>
<proteinExistence type="inferred from homology"/>
<dbReference type="Proteomes" id="UP000270343">
    <property type="component" value="Unassembled WGS sequence"/>
</dbReference>
<evidence type="ECO:0000256" key="1">
    <source>
        <dbReference type="ARBA" id="ARBA00006869"/>
    </source>
</evidence>
<comment type="caution">
    <text evidence="2">The sequence shown here is derived from an EMBL/GenBank/DDBJ whole genome shotgun (WGS) entry which is preliminary data.</text>
</comment>
<reference evidence="2 3" key="1">
    <citation type="journal article" date="2015" name="Antonie Van Leeuwenhoek">
        <title>Streptomyces klenkii sp. nov., isolated from deep marine sediment.</title>
        <authorList>
            <person name="Veyisoglu A."/>
            <person name="Sahin N."/>
        </authorList>
    </citation>
    <scope>NUCLEOTIDE SEQUENCE [LARGE SCALE GENOMIC DNA]</scope>
    <source>
        <strain evidence="2 3">KCTC 29202</strain>
    </source>
</reference>
<comment type="similarity">
    <text evidence="1">Belongs to the darcynin family.</text>
</comment>
<organism evidence="2 3">
    <name type="scientific">Streptomyces klenkii</name>
    <dbReference type="NCBI Taxonomy" id="1420899"/>
    <lineage>
        <taxon>Bacteria</taxon>
        <taxon>Bacillati</taxon>
        <taxon>Actinomycetota</taxon>
        <taxon>Actinomycetes</taxon>
        <taxon>Kitasatosporales</taxon>
        <taxon>Streptomycetaceae</taxon>
        <taxon>Streptomyces</taxon>
    </lineage>
</organism>
<gene>
    <name evidence="2" type="ORF">D7231_12185</name>
</gene>
<dbReference type="OrthoDB" id="73186at2"/>
<protein>
    <recommendedName>
        <fullName evidence="4">Darcynin 1</fullName>
    </recommendedName>
</protein>
<dbReference type="EMBL" id="RBAM01000004">
    <property type="protein sequence ID" value="RKN74592.1"/>
    <property type="molecule type" value="Genomic_DNA"/>
</dbReference>